<evidence type="ECO:0000313" key="13">
    <source>
        <dbReference type="EMBL" id="TPD59180.1"/>
    </source>
</evidence>
<dbReference type="SUPFAM" id="SSF55821">
    <property type="entry name" value="YrdC/RibB"/>
    <property type="match status" value="1"/>
</dbReference>
<comment type="pathway">
    <text evidence="1 11">Cofactor biosynthesis; riboflavin biosynthesis; 5-amino-6-(D-ribitylamino)uracil from GTP: step 1/4.</text>
</comment>
<feature type="binding site" evidence="11">
    <location>
        <position position="234"/>
    </location>
    <ligand>
        <name>Zn(2+)</name>
        <dbReference type="ChEBI" id="CHEBI:29105"/>
        <note>catalytic</note>
    </ligand>
</feature>
<comment type="catalytic activity">
    <reaction evidence="10 11">
        <text>GTP + 4 H2O = 2,5-diamino-6-hydroxy-4-(5-phosphoribosylamino)-pyrimidine + formate + 2 phosphate + 3 H(+)</text>
        <dbReference type="Rhea" id="RHEA:23704"/>
        <dbReference type="ChEBI" id="CHEBI:15377"/>
        <dbReference type="ChEBI" id="CHEBI:15378"/>
        <dbReference type="ChEBI" id="CHEBI:15740"/>
        <dbReference type="ChEBI" id="CHEBI:37565"/>
        <dbReference type="ChEBI" id="CHEBI:43474"/>
        <dbReference type="ChEBI" id="CHEBI:58614"/>
        <dbReference type="EC" id="3.5.4.25"/>
    </reaction>
</comment>
<evidence type="ECO:0000256" key="3">
    <source>
        <dbReference type="ARBA" id="ARBA00008976"/>
    </source>
</evidence>
<proteinExistence type="inferred from homology"/>
<evidence type="ECO:0000256" key="10">
    <source>
        <dbReference type="ARBA" id="ARBA00049295"/>
    </source>
</evidence>
<evidence type="ECO:0000256" key="4">
    <source>
        <dbReference type="ARBA" id="ARBA00022619"/>
    </source>
</evidence>
<dbReference type="PANTHER" id="PTHR21327:SF18">
    <property type="entry name" value="3,4-DIHYDROXY-2-BUTANONE 4-PHOSPHATE SYNTHASE"/>
    <property type="match status" value="1"/>
</dbReference>
<dbReference type="PANTHER" id="PTHR21327">
    <property type="entry name" value="GTP CYCLOHYDROLASE II-RELATED"/>
    <property type="match status" value="1"/>
</dbReference>
<dbReference type="EMBL" id="VFIY01000015">
    <property type="protein sequence ID" value="TPD59180.1"/>
    <property type="molecule type" value="Genomic_DNA"/>
</dbReference>
<comment type="cofactor">
    <cofactor evidence="11">
        <name>Zn(2+)</name>
        <dbReference type="ChEBI" id="CHEBI:29105"/>
    </cofactor>
    <text evidence="11">Binds 1 zinc ion per subunit.</text>
</comment>
<dbReference type="GO" id="GO:0005829">
    <property type="term" value="C:cytosol"/>
    <property type="evidence" value="ECO:0007669"/>
    <property type="project" value="TreeGrafter"/>
</dbReference>
<feature type="binding site" evidence="11">
    <location>
        <position position="237"/>
    </location>
    <ligand>
        <name>GTP</name>
        <dbReference type="ChEBI" id="CHEBI:37565"/>
    </ligand>
</feature>
<comment type="similarity">
    <text evidence="11">Belongs to the GTP cyclohydrolase II family.</text>
</comment>
<feature type="binding site" evidence="11">
    <location>
        <begin position="259"/>
        <end position="261"/>
    </location>
    <ligand>
        <name>GTP</name>
        <dbReference type="ChEBI" id="CHEBI:37565"/>
    </ligand>
</feature>
<feature type="binding site" evidence="11">
    <location>
        <position position="316"/>
    </location>
    <ligand>
        <name>GTP</name>
        <dbReference type="ChEBI" id="CHEBI:37565"/>
    </ligand>
</feature>
<dbReference type="UniPathway" id="UPA00275">
    <property type="reaction ID" value="UER00400"/>
</dbReference>
<dbReference type="OrthoDB" id="9793111at2"/>
<accession>A0A501PFH1</accession>
<dbReference type="InterPro" id="IPR000926">
    <property type="entry name" value="RibA"/>
</dbReference>
<comment type="caution">
    <text evidence="13">The sequence shown here is derived from an EMBL/GenBank/DDBJ whole genome shotgun (WGS) entry which is preliminary data.</text>
</comment>
<dbReference type="FunFam" id="3.40.50.10990:FF:000002">
    <property type="entry name" value="GTP cyclohydrolase-2"/>
    <property type="match status" value="1"/>
</dbReference>
<dbReference type="GO" id="GO:0005525">
    <property type="term" value="F:GTP binding"/>
    <property type="evidence" value="ECO:0007669"/>
    <property type="project" value="UniProtKB-KW"/>
</dbReference>
<dbReference type="GO" id="GO:0009231">
    <property type="term" value="P:riboflavin biosynthetic process"/>
    <property type="evidence" value="ECO:0007669"/>
    <property type="project" value="UniProtKB-UniRule"/>
</dbReference>
<evidence type="ECO:0000256" key="8">
    <source>
        <dbReference type="ARBA" id="ARBA00022833"/>
    </source>
</evidence>
<dbReference type="SUPFAM" id="SSF142695">
    <property type="entry name" value="RibA-like"/>
    <property type="match status" value="1"/>
</dbReference>
<evidence type="ECO:0000256" key="6">
    <source>
        <dbReference type="ARBA" id="ARBA00022741"/>
    </source>
</evidence>
<dbReference type="InterPro" id="IPR036144">
    <property type="entry name" value="RibA-like_sf"/>
</dbReference>
<evidence type="ECO:0000259" key="12">
    <source>
        <dbReference type="Pfam" id="PF00925"/>
    </source>
</evidence>
<gene>
    <name evidence="11 13" type="primary">ribA</name>
    <name evidence="13" type="ORF">FIV46_13205</name>
</gene>
<dbReference type="RefSeq" id="WP_139941399.1">
    <property type="nucleotide sequence ID" value="NZ_JBHSYP010000002.1"/>
</dbReference>
<organism evidence="13 14">
    <name type="scientific">Emcibacter nanhaiensis</name>
    <dbReference type="NCBI Taxonomy" id="1505037"/>
    <lineage>
        <taxon>Bacteria</taxon>
        <taxon>Pseudomonadati</taxon>
        <taxon>Pseudomonadota</taxon>
        <taxon>Alphaproteobacteria</taxon>
        <taxon>Emcibacterales</taxon>
        <taxon>Emcibacteraceae</taxon>
        <taxon>Emcibacter</taxon>
    </lineage>
</organism>
<feature type="binding site" evidence="11">
    <location>
        <position position="221"/>
    </location>
    <ligand>
        <name>Zn(2+)</name>
        <dbReference type="ChEBI" id="CHEBI:29105"/>
        <note>catalytic</note>
    </ligand>
</feature>
<dbReference type="NCBIfam" id="TIGR00505">
    <property type="entry name" value="ribA"/>
    <property type="match status" value="1"/>
</dbReference>
<dbReference type="InterPro" id="IPR017945">
    <property type="entry name" value="DHBP_synth_RibB-like_a/b_dom"/>
</dbReference>
<dbReference type="Proteomes" id="UP000319148">
    <property type="component" value="Unassembled WGS sequence"/>
</dbReference>
<comment type="similarity">
    <text evidence="2">In the N-terminal section; belongs to the DHBP synthase family.</text>
</comment>
<evidence type="ECO:0000256" key="7">
    <source>
        <dbReference type="ARBA" id="ARBA00022801"/>
    </source>
</evidence>
<keyword evidence="6 11" id="KW-0547">Nucleotide-binding</keyword>
<sequence>MTFDHKIVNVERAASELRRGRPVVVTNSDEELLVFPPELLTEQWLDSLKAAAGGKLQVGLTYNRANVLKVSPRKGDVALVDVSRHMTSAAIQFMVDPADDLDHPMMGPYKVAAENAGPMHDAGIKLCKIARLLPAAVFVGPVPKGRFGDLLNVSAGEVTDYDLSDALSLEKVTSAKVPLEGAEDTEIVAFRPKDGGTEHFAILIGSPNRHDPVLARIHSECFTGDLLGSLKCDCGDQMRGAIKFMREQGGGVLLYLAQEGRGIGLINKLRAYHLQDQGFDTVDANERLGFLSDERIFEPAAQMLKKLGFSKVRLLTNNPDKVAGLEACGINVVERVEHKFPSNAHNEFYLRTKKKRSGHLL</sequence>
<evidence type="ECO:0000256" key="9">
    <source>
        <dbReference type="ARBA" id="ARBA00023134"/>
    </source>
</evidence>
<keyword evidence="4 11" id="KW-0686">Riboflavin biosynthesis</keyword>
<dbReference type="CDD" id="cd00641">
    <property type="entry name" value="GTP_cyclohydro2"/>
    <property type="match status" value="1"/>
</dbReference>
<evidence type="ECO:0000256" key="2">
    <source>
        <dbReference type="ARBA" id="ARBA00005520"/>
    </source>
</evidence>
<feature type="binding site" evidence="11">
    <location>
        <position position="321"/>
    </location>
    <ligand>
        <name>GTP</name>
        <dbReference type="ChEBI" id="CHEBI:37565"/>
    </ligand>
</feature>
<evidence type="ECO:0000256" key="11">
    <source>
        <dbReference type="HAMAP-Rule" id="MF_00179"/>
    </source>
</evidence>
<reference evidence="14" key="1">
    <citation type="submission" date="2019-06" db="EMBL/GenBank/DDBJ databases">
        <title>The complete genome of Emcibacter congregatus ZYLT.</title>
        <authorList>
            <person name="Zhao Z."/>
        </authorList>
    </citation>
    <scope>NUCLEOTIDE SEQUENCE [LARGE SCALE GENOMIC DNA]</scope>
    <source>
        <strain evidence="14">MCCC 1A06723</strain>
    </source>
</reference>
<dbReference type="Gene3D" id="3.40.50.10990">
    <property type="entry name" value="GTP cyclohydrolase II"/>
    <property type="match status" value="1"/>
</dbReference>
<dbReference type="GO" id="GO:0003935">
    <property type="term" value="F:GTP cyclohydrolase II activity"/>
    <property type="evidence" value="ECO:0007669"/>
    <property type="project" value="UniProtKB-UniRule"/>
</dbReference>
<dbReference type="PIRSF" id="PIRSF001259">
    <property type="entry name" value="RibA"/>
    <property type="match status" value="1"/>
</dbReference>
<comment type="function">
    <text evidence="11">Catalyzes the conversion of GTP to 2,5-diamino-6-ribosylamino-4(3H)-pyrimidinone 5'-phosphate (DARP), formate and pyrophosphate.</text>
</comment>
<keyword evidence="5 11" id="KW-0479">Metal-binding</keyword>
<evidence type="ECO:0000313" key="14">
    <source>
        <dbReference type="Proteomes" id="UP000319148"/>
    </source>
</evidence>
<feature type="domain" description="GTP cyclohydrolase II" evidence="12">
    <location>
        <begin position="171"/>
        <end position="336"/>
    </location>
</feature>
<evidence type="ECO:0000256" key="5">
    <source>
        <dbReference type="ARBA" id="ARBA00022723"/>
    </source>
</evidence>
<dbReference type="GO" id="GO:0008270">
    <property type="term" value="F:zinc ion binding"/>
    <property type="evidence" value="ECO:0007669"/>
    <property type="project" value="UniProtKB-UniRule"/>
</dbReference>
<comment type="similarity">
    <text evidence="3">In the C-terminal section; belongs to the GTP cyclohydrolase II family.</text>
</comment>
<evidence type="ECO:0000256" key="1">
    <source>
        <dbReference type="ARBA" id="ARBA00004853"/>
    </source>
</evidence>
<dbReference type="EC" id="3.5.4.25" evidence="11"/>
<feature type="active site" description="Proton acceptor" evidence="11">
    <location>
        <position position="293"/>
    </location>
</feature>
<keyword evidence="7 11" id="KW-0378">Hydrolase</keyword>
<keyword evidence="14" id="KW-1185">Reference proteome</keyword>
<dbReference type="NCBIfam" id="NF001591">
    <property type="entry name" value="PRK00393.1"/>
    <property type="match status" value="1"/>
</dbReference>
<keyword evidence="8 11" id="KW-0862">Zinc</keyword>
<dbReference type="Pfam" id="PF00925">
    <property type="entry name" value="GTP_cyclohydro2"/>
    <property type="match status" value="1"/>
</dbReference>
<dbReference type="AlphaFoldDB" id="A0A501PFH1"/>
<feature type="binding site" evidence="11">
    <location>
        <begin position="216"/>
        <end position="220"/>
    </location>
    <ligand>
        <name>GTP</name>
        <dbReference type="ChEBI" id="CHEBI:37565"/>
    </ligand>
</feature>
<dbReference type="HAMAP" id="MF_00179">
    <property type="entry name" value="RibA"/>
    <property type="match status" value="1"/>
</dbReference>
<protein>
    <recommendedName>
        <fullName evidence="11">GTP cyclohydrolase-2</fullName>
        <ecNumber evidence="11">3.5.4.25</ecNumber>
    </recommendedName>
    <alternativeName>
        <fullName evidence="11">GTP cyclohydrolase II</fullName>
    </alternativeName>
</protein>
<keyword evidence="9 11" id="KW-0342">GTP-binding</keyword>
<feature type="active site" description="Nucleophile" evidence="11">
    <location>
        <position position="295"/>
    </location>
</feature>
<name>A0A501PFH1_9PROT</name>
<feature type="binding site" evidence="11">
    <location>
        <position position="232"/>
    </location>
    <ligand>
        <name>Zn(2+)</name>
        <dbReference type="ChEBI" id="CHEBI:29105"/>
        <note>catalytic</note>
    </ligand>
</feature>
<dbReference type="InterPro" id="IPR032677">
    <property type="entry name" value="GTP_cyclohydro_II"/>
</dbReference>
<feature type="binding site" evidence="11">
    <location>
        <position position="281"/>
    </location>
    <ligand>
        <name>GTP</name>
        <dbReference type="ChEBI" id="CHEBI:37565"/>
    </ligand>
</feature>